<dbReference type="AlphaFoldDB" id="A0A2T2N7Y5"/>
<dbReference type="PANTHER" id="PTHR48081">
    <property type="entry name" value="AB HYDROLASE SUPERFAMILY PROTEIN C4A8.06C"/>
    <property type="match status" value="1"/>
</dbReference>
<proteinExistence type="predicted"/>
<organism evidence="3 4">
    <name type="scientific">Corynespora cassiicola Philippines</name>
    <dbReference type="NCBI Taxonomy" id="1448308"/>
    <lineage>
        <taxon>Eukaryota</taxon>
        <taxon>Fungi</taxon>
        <taxon>Dikarya</taxon>
        <taxon>Ascomycota</taxon>
        <taxon>Pezizomycotina</taxon>
        <taxon>Dothideomycetes</taxon>
        <taxon>Pleosporomycetidae</taxon>
        <taxon>Pleosporales</taxon>
        <taxon>Corynesporascaceae</taxon>
        <taxon>Corynespora</taxon>
    </lineage>
</organism>
<dbReference type="InterPro" id="IPR050300">
    <property type="entry name" value="GDXG_lipolytic_enzyme"/>
</dbReference>
<dbReference type="Pfam" id="PF20434">
    <property type="entry name" value="BD-FAE"/>
    <property type="match status" value="1"/>
</dbReference>
<name>A0A2T2N7Y5_CORCC</name>
<protein>
    <submittedName>
        <fullName evidence="3">Alpha/beta-hydrolase</fullName>
    </submittedName>
</protein>
<dbReference type="InterPro" id="IPR049492">
    <property type="entry name" value="BD-FAE-like_dom"/>
</dbReference>
<evidence type="ECO:0000313" key="3">
    <source>
        <dbReference type="EMBL" id="PSN61547.1"/>
    </source>
</evidence>
<keyword evidence="4" id="KW-1185">Reference proteome</keyword>
<keyword evidence="1 3" id="KW-0378">Hydrolase</keyword>
<dbReference type="GO" id="GO:0016787">
    <property type="term" value="F:hydrolase activity"/>
    <property type="evidence" value="ECO:0007669"/>
    <property type="project" value="UniProtKB-KW"/>
</dbReference>
<dbReference type="SUPFAM" id="SSF53474">
    <property type="entry name" value="alpha/beta-Hydrolases"/>
    <property type="match status" value="1"/>
</dbReference>
<accession>A0A2T2N7Y5</accession>
<feature type="domain" description="BD-FAE-like" evidence="2">
    <location>
        <begin position="53"/>
        <end position="169"/>
    </location>
</feature>
<reference evidence="3 4" key="1">
    <citation type="journal article" date="2018" name="Front. Microbiol.">
        <title>Genome-Wide Analysis of Corynespora cassiicola Leaf Fall Disease Putative Effectors.</title>
        <authorList>
            <person name="Lopez D."/>
            <person name="Ribeiro S."/>
            <person name="Label P."/>
            <person name="Fumanal B."/>
            <person name="Venisse J.S."/>
            <person name="Kohler A."/>
            <person name="de Oliveira R.R."/>
            <person name="Labutti K."/>
            <person name="Lipzen A."/>
            <person name="Lail K."/>
            <person name="Bauer D."/>
            <person name="Ohm R.A."/>
            <person name="Barry K.W."/>
            <person name="Spatafora J."/>
            <person name="Grigoriev I.V."/>
            <person name="Martin F.M."/>
            <person name="Pujade-Renaud V."/>
        </authorList>
    </citation>
    <scope>NUCLEOTIDE SEQUENCE [LARGE SCALE GENOMIC DNA]</scope>
    <source>
        <strain evidence="3 4">Philippines</strain>
    </source>
</reference>
<dbReference type="Gene3D" id="3.40.50.1820">
    <property type="entry name" value="alpha/beta hydrolase"/>
    <property type="match status" value="1"/>
</dbReference>
<dbReference type="InterPro" id="IPR029058">
    <property type="entry name" value="AB_hydrolase_fold"/>
</dbReference>
<dbReference type="Proteomes" id="UP000240883">
    <property type="component" value="Unassembled WGS sequence"/>
</dbReference>
<gene>
    <name evidence="3" type="ORF">BS50DRAFT_651790</name>
</gene>
<sequence length="316" mass="35085">MNQLPEISASVEASVLPTYKIYTKLLEANASKINSTAETRQTYSYGPHSRQELDIYTPENVSDTAPVLLWVHGGGFVMGDKRLSIIPGDLVYANVGHFFASQGFISIFINYRLVLKHDAVFPSGGEDVALAVEWITKHYAGQKKDLFGVGNSAGGVHWSTFLFHESFSKTLEKVTCGDGVRLRGITLQSAPFDFLKAGSSRQPVNEAYFGDDVEGRSPHGLMTSAGDSIWQLLTRGGVRINVVMFELDPIEIKEPVRRFVEAWNRRLPESGTQELVITEYEGHNHISPYVALGTGIEREEAWGFKIVEWMQAVRTG</sequence>
<evidence type="ECO:0000259" key="2">
    <source>
        <dbReference type="Pfam" id="PF20434"/>
    </source>
</evidence>
<dbReference type="STRING" id="1448308.A0A2T2N7Y5"/>
<dbReference type="OrthoDB" id="433474at2759"/>
<evidence type="ECO:0000313" key="4">
    <source>
        <dbReference type="Proteomes" id="UP000240883"/>
    </source>
</evidence>
<evidence type="ECO:0000256" key="1">
    <source>
        <dbReference type="ARBA" id="ARBA00022801"/>
    </source>
</evidence>
<dbReference type="EMBL" id="KZ678144">
    <property type="protein sequence ID" value="PSN61547.1"/>
    <property type="molecule type" value="Genomic_DNA"/>
</dbReference>